<dbReference type="InterPro" id="IPR036940">
    <property type="entry name" value="PI3/4_kinase_cat_sf"/>
</dbReference>
<evidence type="ECO:0000256" key="6">
    <source>
        <dbReference type="ARBA" id="ARBA00023242"/>
    </source>
</evidence>
<dbReference type="Pfam" id="PF20502">
    <property type="entry name" value="DNAPKcs_CC1-2"/>
    <property type="match status" value="1"/>
</dbReference>
<dbReference type="InterPro" id="IPR045581">
    <property type="entry name" value="DNAPKcs_CC5"/>
</dbReference>
<dbReference type="Gene3D" id="1.25.10.10">
    <property type="entry name" value="Leucine-rich Repeat Variant"/>
    <property type="match status" value="1"/>
</dbReference>
<dbReference type="Pfam" id="PF20500">
    <property type="entry name" value="DNA-PKcs_N"/>
    <property type="match status" value="2"/>
</dbReference>
<dbReference type="InterPro" id="IPR046804">
    <property type="entry name" value="DNA-PKcs_N"/>
</dbReference>
<feature type="domain" description="FATC" evidence="8">
    <location>
        <begin position="3567"/>
        <end position="3599"/>
    </location>
</feature>
<keyword evidence="3" id="KW-0418">Kinase</keyword>
<protein>
    <recommendedName>
        <fullName evidence="2">DNA-dependent protein kinase catalytic subunit</fullName>
    </recommendedName>
</protein>
<reference evidence="9" key="1">
    <citation type="submission" date="2022-08" db="EMBL/GenBank/DDBJ databases">
        <authorList>
            <person name="Kallberg Y."/>
            <person name="Tangrot J."/>
            <person name="Rosling A."/>
        </authorList>
    </citation>
    <scope>NUCLEOTIDE SEQUENCE</scope>
    <source>
        <strain evidence="9">Wild A</strain>
    </source>
</reference>
<dbReference type="InterPro" id="IPR003152">
    <property type="entry name" value="FATC_dom"/>
</dbReference>
<dbReference type="Pfam" id="PF08163">
    <property type="entry name" value="DNAPKcs_CC3"/>
    <property type="match status" value="1"/>
</dbReference>
<dbReference type="PANTHER" id="PTHR11139:SF68">
    <property type="entry name" value="DNA-DEPENDENT PROTEIN KINASE CATALYTIC SUBUNIT"/>
    <property type="match status" value="1"/>
</dbReference>
<organism evidence="9 10">
    <name type="scientific">Funneliformis geosporum</name>
    <dbReference type="NCBI Taxonomy" id="1117311"/>
    <lineage>
        <taxon>Eukaryota</taxon>
        <taxon>Fungi</taxon>
        <taxon>Fungi incertae sedis</taxon>
        <taxon>Mucoromycota</taxon>
        <taxon>Glomeromycotina</taxon>
        <taxon>Glomeromycetes</taxon>
        <taxon>Glomerales</taxon>
        <taxon>Glomeraceae</taxon>
        <taxon>Funneliformis</taxon>
    </lineage>
</organism>
<evidence type="ECO:0000256" key="5">
    <source>
        <dbReference type="ARBA" id="ARBA00022763"/>
    </source>
</evidence>
<gene>
    <name evidence="9" type="ORF">FWILDA_LOCUS4875</name>
</gene>
<dbReference type="InterPro" id="IPR000403">
    <property type="entry name" value="PI3/4_kinase_cat_dom"/>
</dbReference>
<dbReference type="Pfam" id="PF02260">
    <property type="entry name" value="FATC"/>
    <property type="match status" value="1"/>
</dbReference>
<dbReference type="Gene3D" id="1.10.1070.11">
    <property type="entry name" value="Phosphatidylinositol 3-/4-kinase, catalytic domain"/>
    <property type="match status" value="1"/>
</dbReference>
<dbReference type="InterPro" id="IPR016024">
    <property type="entry name" value="ARM-type_fold"/>
</dbReference>
<dbReference type="CDD" id="cd05172">
    <property type="entry name" value="PIKKc_DNA-PK"/>
    <property type="match status" value="1"/>
</dbReference>
<dbReference type="Proteomes" id="UP001153678">
    <property type="component" value="Unassembled WGS sequence"/>
</dbReference>
<dbReference type="Pfam" id="PF02259">
    <property type="entry name" value="FAT"/>
    <property type="match status" value="1"/>
</dbReference>
<keyword evidence="5" id="KW-0227">DNA damage</keyword>
<dbReference type="PROSITE" id="PS51190">
    <property type="entry name" value="FATC"/>
    <property type="match status" value="1"/>
</dbReference>
<dbReference type="SMART" id="SM00146">
    <property type="entry name" value="PI3Kc"/>
    <property type="match status" value="1"/>
</dbReference>
<dbReference type="InterPro" id="IPR011989">
    <property type="entry name" value="ARM-like"/>
</dbReference>
<dbReference type="SMART" id="SM01343">
    <property type="entry name" value="FATC"/>
    <property type="match status" value="1"/>
</dbReference>
<evidence type="ECO:0000256" key="4">
    <source>
        <dbReference type="ARBA" id="ARBA00022553"/>
    </source>
</evidence>
<dbReference type="InterPro" id="IPR050517">
    <property type="entry name" value="DDR_Repair_Kinase"/>
</dbReference>
<evidence type="ECO:0000313" key="9">
    <source>
        <dbReference type="EMBL" id="CAI2171023.1"/>
    </source>
</evidence>
<comment type="subcellular location">
    <subcellularLocation>
        <location evidence="1">Nucleus</location>
        <location evidence="1">Nucleolus</location>
    </subcellularLocation>
</comment>
<dbReference type="GO" id="GO:0005730">
    <property type="term" value="C:nucleolus"/>
    <property type="evidence" value="ECO:0007669"/>
    <property type="project" value="UniProtKB-SubCell"/>
</dbReference>
<dbReference type="GO" id="GO:0000723">
    <property type="term" value="P:telomere maintenance"/>
    <property type="evidence" value="ECO:0007669"/>
    <property type="project" value="TreeGrafter"/>
</dbReference>
<evidence type="ECO:0000256" key="3">
    <source>
        <dbReference type="ARBA" id="ARBA00022527"/>
    </source>
</evidence>
<evidence type="ECO:0000256" key="1">
    <source>
        <dbReference type="ARBA" id="ARBA00004604"/>
    </source>
</evidence>
<keyword evidence="6" id="KW-0539">Nucleus</keyword>
<dbReference type="OrthoDB" id="381190at2759"/>
<sequence>MTGLDKLQKCLQELEKCRQNIVQKTSFGDAVNEAFRYSQDIDQIVLNNIEDQELGLATQLLFDSQFGIIKFLNDTSRVTDSILAKAKIALLEFLFLYIQKIKSDIEPYTENIKNVHFGILNVDSEAFVKAASFKPMMAILDSSKRFIDPEKFNIEDVIARYLEIFFVRIKSTSGIKAKAGALDMLGIIAHRFPEYVNAEKDKILRVFIANLKEKSLTDAAFTGLHSFLFAYPDSLKNGNQDAYVFKCVMNSITIFENERMYSITKTGLQYIIDHSNIFGEFFLREYKEMWQYFWKLRVHRNQEVRNTTFKAIWAFLKQYFMLVFDNVARESKKISDQPLSEEEQEQRKKDLSIAVRGVGYFAASAKRLDKEGKWKPIFQNLLNPNDWSISNLNETEIKYSLSQVPLFIEAYCYIAHSTFSWIIDQSGFSIDENQLCIIQSEFFSILYDEIMSSVFRMIRTLNLAITEVTGESKLVTKNNDQEVDANLIAIAGSGDLENLQPLVSKDFVLFHNLVDFWQLFLPRIKSHLFSRWVYLAGDKLITFSTRYPYVSGFYKMLSSCLTVCESINFFEGFDNQNVMMGDSQDLWSPTTSPAQKSSYFLFIKFFKEVSARLSQYKDDLLASCLRLVLSIPRELINIRNLMSPICIALKMGLSYQPLATIGISAIEKLVDLQGPQDISEWLGQILPLFNEYLLVKADSVDDTIKGFAKIHNTHRTKRGNFKSLDQTRKDRVKDKGQKKYAKTIVGIGQLEKNVGLHDLQVRILRLLGRLGGVSKFVFEDIVNNDLAYRPSPSINPTGTKVSNNKLLAWDPDKRLSFEIPFPDIKVEILFDEFLPRIVELAESSPDRNTKIVACELLHSIIIVMVGKSAFKAGPQQSPFHRTYRYIFPALLRLAIDTDPVPRKIFRRLVAQLIHWYTNNAQYENPETITLLQCCLDAICDRWGSLRDYGAECLNEFLIWSIKQSSATQVEVQPMNMKSLLKRLYNLCAHPDYTKRLGASLAINHIYQVFREEDYLVDQFTFELLYWILVNLRLSDNDQSAIGTRQQAISAIRHLKRIINVKSNLFLNESPMRRKFKNLDKSDLSSLVEWLFIETSRKEQDYSSICRELFYEFVKFLPDFKSGFRWVKFRIDRNPSFLKILYKTSELSLSNILHKGLVSPQIKDWCARLLSVLANYTWLINVRFVSPLDLVSTFDQTFKEAVDYFLENFVKDSEDFVTDAMDIDDEEYSVKNIDSDSVLTPAEKLEWLTQKIQVIKCLIEFTIILLKETDPNNLRPIWNSNLFEKKFYKLLGNCLLRPNSIGLNQLSDDIIKQKLLIKQSGTLFELFKKLSAGNETQLKQLAKELAEIAFSDKVNLLSIELDKSDPTYYVQITDGYLVLSCSGLFPDLLEHEMNSHMNTSSKLYDYILASWKKFNDLRDVIDPLWVVLVKRLLSFALSLSKYNGAINQWLLSDIIGFPSNNSDFYHQNGTIYYQKFSSVINEHISCNFGEFAKIFYENISGLKDQNTIAMDVAIVKDIILNLIDYLSSKKETRQNLTFLNDLISEIYFLEDFVKLCTSDHKYLLKFWNGLFLLEPNLLKRFSLENFGKFQNLFRENYESFLDRKVDLEFKNEALDLLTFYLKSDLPKAKIESFIEYILYQQIPTDSKDYSKLNEYLSILDKMLKTTVRSGSVSLFKILIPTFCRENDHVYGEEFQQQISKFVSKLSRSKYVDTMDIAYRYFTNPTYISFQRIIIEMILSPPLLKGPKIFVLDFYKKHINEIINLLEHDKYPRNVEEKVYGLNEKAGSLTLLQISLNIKRSEIVQAYCQGRPLKAKELTKKVMEKAHRIKSKADRDNTGNKLVSEANLRYRCEAYNALAAAILCTQNNPVYYKAFLFSENLLKGELLWENIIDIETSYQINVETNQSLFRTKVDDYRSRSGGFSKSNSLKNLASQYLEDSSVTQSGAFLNELPNDTEDRQLSSESENEYLGLMQMDIDKPVENKSDSEARGLDVDDFNRHPCMKMIIRVIDRLHNQLTKSTGPDDPMPGWMNDMYKKFTNIGNEIKENDTHVNIRLFIAKIIVNIPEAFEKYASLWIRPIMKLITEGNLYGEGINYYIQFLMKNSYDKSRVIIRNNILAIKRLFETWSELIVVPTRIIHDLISNPTRNSEKVYTGLQLLGIVLAHNKPLFQDEVGLDLDGLTSDKFYMDLINLLDGFKQSIRALAAEVCGLAIKNLRKFHCSDGLSALLNPMFQKISGMYRQISFKSSVSDLENFLIVIHHMSIHDVDVAVKFLKYVFGILPKLENKKILALEIISFCAGHDKDLFTNLQSDRLLGFLKHRDENEQLLALKILAGILNDIDIATFDYYLNNLIESFQDHPDNDFDTDESIQQALIEFWHVQEELSRDTFTKLKELIGNLYSTETENLFLNYACYLLLEGSKKSIDYNKPIFNQPLPLSKFDENYDDIDTSWRVNNTMTPLFMNSQKNKPKSSSQDENAELGSQVAGYSLTQSNLLFSQQTFPNMEQGDIQKSIQTSEYRRSSQRSFETYSQRDFKHKMRTEKKQAEIYKTSQHGVFPKNVSLLRRYRVGELPDIEISHGELINPLQSLAQRDLSLSRILFTYLFVSIYNQIDNHDVQTNEYKKDIAQHIQDIFGKSTMNFPPFIGSCLRICYEVGDIEIDPNTIRKACNLSSTESLGIILIERQLLYTSIGRESKRSRTTNSSLVASSKRPWIELSHLYKSIDGHDVYKSIYESKIAISELTKDALNAELLGDYALACNHYLEALNSEAEVDDIEVALWEERRFDCLEKLCQWDDLAETVLVDIEGNLSNLWDDELQEIYLQYFIHSFFKLAHCDEHNEHRQLFFDFIDSTNNNQYQKSLLTTQYPIELALSSLTKKDLEQARFYVRKSFDDFLFTWSTLHPLAIGTRLGKLSSLQQTVEIEEYLNLHQSSERDQTWNTIISRWMRRFPSKTLDSSNIWDDIFAKFCDYFLRKLESTEEKMQTIFDRTQYASNVVESINSVWKFIRWITQIVAILDQPIARCVFPILFKLVEEFPGSLYYPLTISSEYYKFDENTPLARENKIKVQELKQIIKCNVTDLFVTELQRLTDSEIHFQNWAKSVNNLIRANAGGNKTAEIMASFQEMRRDGSLLANMLPSDFKTKIWEYYLKNIKRQNRKAQEGANLLKSYSAWLAEYSSSNVEKEIEIPGQYDGLNIPDPSKHVKIAHFDPNILVLSSLRKPKRIIILGTDGNEHMFLVKGGEDLRLDQRVQQLFSLMNEIMKKDSFCSQHNITQKTYKVVPITGQLGIIEWINNTRTMRCFIERELNDPKVFTDAQSMHSRWASNYYNIIMKANRDNVVQHFNDLQREIKNDLLKKALYKLAASPEAHLSIRSEFIKCHAAINICGYLIGIGDRHLENFLIDTKSSLISIDFGHAFGSATEILDFPELIPFRLTKQIETLMEPLGSKGLLEYPMIKILQIMQANKEILLNAMDIFVKEPLLDWQTRALKQAKQQKNRGSNEIGDDDSQTVEWYPRLKLDIARRKLELENPASIVCNELGTGHSNKPWFTSIIKIAQGDPNHNIRARARQKCFSVKEQVECLIDLATDPYVLGIMWVGWQSWV</sequence>
<keyword evidence="3" id="KW-0808">Transferase</keyword>
<dbReference type="Pfam" id="PF19704">
    <property type="entry name" value="DNAPKcs_CC5"/>
    <property type="match status" value="2"/>
</dbReference>
<dbReference type="PANTHER" id="PTHR11139">
    <property type="entry name" value="ATAXIA TELANGIECTASIA MUTATED ATM -RELATED"/>
    <property type="match status" value="1"/>
</dbReference>
<comment type="caution">
    <text evidence="9">The sequence shown here is derived from an EMBL/GenBank/DDBJ whole genome shotgun (WGS) entry which is preliminary data.</text>
</comment>
<keyword evidence="3" id="KW-0723">Serine/threonine-protein kinase</keyword>
<dbReference type="InterPro" id="IPR003151">
    <property type="entry name" value="PIK-rel_kinase_FAT"/>
</dbReference>
<dbReference type="InterPro" id="IPR011009">
    <property type="entry name" value="Kinase-like_dom_sf"/>
</dbReference>
<dbReference type="Gene3D" id="3.30.1010.10">
    <property type="entry name" value="Phosphatidylinositol 3-kinase Catalytic Subunit, Chain A, domain 4"/>
    <property type="match status" value="1"/>
</dbReference>
<dbReference type="GO" id="GO:0006303">
    <property type="term" value="P:double-strand break repair via nonhomologous end joining"/>
    <property type="evidence" value="ECO:0007669"/>
    <property type="project" value="InterPro"/>
</dbReference>
<dbReference type="PROSITE" id="PS50290">
    <property type="entry name" value="PI3_4_KINASE_3"/>
    <property type="match status" value="1"/>
</dbReference>
<dbReference type="InterPro" id="IPR037706">
    <property type="entry name" value="DNA-PK_dom"/>
</dbReference>
<evidence type="ECO:0000256" key="2">
    <source>
        <dbReference type="ARBA" id="ARBA00018077"/>
    </source>
</evidence>
<dbReference type="InterPro" id="IPR046803">
    <property type="entry name" value="DNAPKcs_CC1-2"/>
</dbReference>
<name>A0A9W4SIV3_9GLOM</name>
<dbReference type="SUPFAM" id="SSF48371">
    <property type="entry name" value="ARM repeat"/>
    <property type="match status" value="3"/>
</dbReference>
<keyword evidence="10" id="KW-1185">Reference proteome</keyword>
<dbReference type="Pfam" id="PF00454">
    <property type="entry name" value="PI3_PI4_kinase"/>
    <property type="match status" value="1"/>
</dbReference>
<feature type="domain" description="PI3K/PI4K catalytic" evidence="7">
    <location>
        <begin position="3205"/>
        <end position="3522"/>
    </location>
</feature>
<proteinExistence type="predicted"/>
<dbReference type="GO" id="GO:0004677">
    <property type="term" value="F:DNA-dependent protein kinase activity"/>
    <property type="evidence" value="ECO:0007669"/>
    <property type="project" value="InterPro"/>
</dbReference>
<dbReference type="EMBL" id="CAMKVN010000772">
    <property type="protein sequence ID" value="CAI2171023.1"/>
    <property type="molecule type" value="Genomic_DNA"/>
</dbReference>
<evidence type="ECO:0000259" key="7">
    <source>
        <dbReference type="PROSITE" id="PS50290"/>
    </source>
</evidence>
<keyword evidence="4" id="KW-0597">Phosphoprotein</keyword>
<evidence type="ECO:0000259" key="8">
    <source>
        <dbReference type="PROSITE" id="PS51190"/>
    </source>
</evidence>
<evidence type="ECO:0000313" key="10">
    <source>
        <dbReference type="Proteomes" id="UP001153678"/>
    </source>
</evidence>
<accession>A0A9W4SIV3</accession>
<dbReference type="InterPro" id="IPR012582">
    <property type="entry name" value="DNAPKcs_CC3"/>
</dbReference>
<dbReference type="SUPFAM" id="SSF56112">
    <property type="entry name" value="Protein kinase-like (PK-like)"/>
    <property type="match status" value="1"/>
</dbReference>
<dbReference type="SMART" id="SM01344">
    <property type="entry name" value="NUC194"/>
    <property type="match status" value="1"/>
</dbReference>